<dbReference type="GO" id="GO:0030170">
    <property type="term" value="F:pyridoxal phosphate binding"/>
    <property type="evidence" value="ECO:0007669"/>
    <property type="project" value="InterPro"/>
</dbReference>
<comment type="pathway">
    <text evidence="8">Photosynthesis; C4 acid pathway.</text>
</comment>
<comment type="catalytic activity">
    <reaction evidence="10">
        <text>glycine + 2-oxoglutarate = glyoxylate + L-glutamate</text>
        <dbReference type="Rhea" id="RHEA:14089"/>
        <dbReference type="ChEBI" id="CHEBI:16810"/>
        <dbReference type="ChEBI" id="CHEBI:29985"/>
        <dbReference type="ChEBI" id="CHEBI:36655"/>
        <dbReference type="ChEBI" id="CHEBI:57305"/>
        <dbReference type="EC" id="2.6.1.4"/>
    </reaction>
</comment>
<evidence type="ECO:0000256" key="1">
    <source>
        <dbReference type="ARBA" id="ARBA00001781"/>
    </source>
</evidence>
<dbReference type="PANTHER" id="PTHR11751:SF29">
    <property type="entry name" value="ALANINE TRANSAMINASE"/>
    <property type="match status" value="1"/>
</dbReference>
<protein>
    <recommendedName>
        <fullName evidence="11">Aminotransferase class I/classII large domain-containing protein</fullName>
    </recommendedName>
</protein>
<evidence type="ECO:0000256" key="9">
    <source>
        <dbReference type="ARBA" id="ARBA00025785"/>
    </source>
</evidence>
<dbReference type="GO" id="GO:0008453">
    <property type="term" value="F:alanine-glyoxylate transaminase activity"/>
    <property type="evidence" value="ECO:0007669"/>
    <property type="project" value="UniProtKB-EC"/>
</dbReference>
<dbReference type="Gene3D" id="3.90.1150.10">
    <property type="entry name" value="Aspartate Aminotransferase, domain 1"/>
    <property type="match status" value="1"/>
</dbReference>
<dbReference type="AlphaFoldDB" id="A0A7R9T8A5"/>
<dbReference type="Gene3D" id="3.40.640.10">
    <property type="entry name" value="Type I PLP-dependent aspartate aminotransferase-like (Major domain)"/>
    <property type="match status" value="1"/>
</dbReference>
<dbReference type="InterPro" id="IPR015424">
    <property type="entry name" value="PyrdxlP-dep_Trfase"/>
</dbReference>
<dbReference type="Pfam" id="PF00155">
    <property type="entry name" value="Aminotran_1_2"/>
    <property type="match status" value="1"/>
</dbReference>
<dbReference type="GO" id="GO:0004021">
    <property type="term" value="F:L-alanine:2-oxoglutarate aminotransferase activity"/>
    <property type="evidence" value="ECO:0007669"/>
    <property type="project" value="TreeGrafter"/>
</dbReference>
<comment type="pathway">
    <text evidence="7">Amino-acid degradation; L-alanine degradation via transaminase pathway; pyruvate from L-alanine: step 1/1.</text>
</comment>
<evidence type="ECO:0000256" key="7">
    <source>
        <dbReference type="ARBA" id="ARBA00025708"/>
    </source>
</evidence>
<accession>A0A7R9T8A5</accession>
<organism evidence="12">
    <name type="scientific">Micromonas pusilla</name>
    <name type="common">Picoplanktonic green alga</name>
    <name type="synonym">Chromulina pusilla</name>
    <dbReference type="NCBI Taxonomy" id="38833"/>
    <lineage>
        <taxon>Eukaryota</taxon>
        <taxon>Viridiplantae</taxon>
        <taxon>Chlorophyta</taxon>
        <taxon>Mamiellophyceae</taxon>
        <taxon>Mamiellales</taxon>
        <taxon>Mamiellaceae</taxon>
        <taxon>Micromonas</taxon>
    </lineage>
</organism>
<dbReference type="SUPFAM" id="SSF53383">
    <property type="entry name" value="PLP-dependent transferases"/>
    <property type="match status" value="1"/>
</dbReference>
<dbReference type="OMA" id="FGFECPP"/>
<evidence type="ECO:0000256" key="2">
    <source>
        <dbReference type="ARBA" id="ARBA00001933"/>
    </source>
</evidence>
<sequence>MSTITVDNINAKVREMQYAVRGAIVQRAGEIEDGLKADPSKYPFDKVVYCNIGNPQSLGQKPISFFRQVLALCDYPDLLLAPGIEKTFPEDVRKIAKDILDNTTGGTGAYSHSQGVAFMRKMVAAGISDRDGHPCDVNDLWLTDGASVGCHYLMKTLITDERDAVLTPIPQYPLYSACLALYGGTLLPYYLREEQGWALDVAELKSQTDKARGEGKNVRALVIINPGNPTGAALGLDNQKEIVQFCKDEGILLVADEVYQENVYAEGKSFTSFKKVVRDLGVDIPIVSLNSTSKGFFGECGRRGGYMEVCGIDKGVAEQLYKLSSVGLCSNLAGQIVMALVMKPPKEGDASYPLYKQEKDDILSSLKRRAVTLVNGLNALEGVSCQEAEGAMYAFPKIDLPAKFLKEAEGSGMAPDALYCMRLLEATGIVVVPGSGFGQVEGTWHFRTTFLPAEADIEGVVQKMTKFHGDFMDAYRN</sequence>
<dbReference type="GO" id="GO:0042853">
    <property type="term" value="P:L-alanine catabolic process"/>
    <property type="evidence" value="ECO:0007669"/>
    <property type="project" value="UniProtKB-UniPathway"/>
</dbReference>
<dbReference type="GO" id="GO:0047958">
    <property type="term" value="F:glycine:2-oxoglutarate aminotransferase activity"/>
    <property type="evidence" value="ECO:0007669"/>
    <property type="project" value="UniProtKB-EC"/>
</dbReference>
<proteinExistence type="inferred from homology"/>
<reference evidence="12" key="1">
    <citation type="submission" date="2021-01" db="EMBL/GenBank/DDBJ databases">
        <authorList>
            <person name="Corre E."/>
            <person name="Pelletier E."/>
            <person name="Niang G."/>
            <person name="Scheremetjew M."/>
            <person name="Finn R."/>
            <person name="Kale V."/>
            <person name="Holt S."/>
            <person name="Cochrane G."/>
            <person name="Meng A."/>
            <person name="Brown T."/>
            <person name="Cohen L."/>
        </authorList>
    </citation>
    <scope>NUCLEOTIDE SEQUENCE</scope>
    <source>
        <strain evidence="12">RCC1614</strain>
    </source>
</reference>
<dbReference type="InterPro" id="IPR004839">
    <property type="entry name" value="Aminotransferase_I/II_large"/>
</dbReference>
<gene>
    <name evidence="12" type="ORF">MPUS1402_LOCUS693</name>
</gene>
<evidence type="ECO:0000259" key="11">
    <source>
        <dbReference type="Pfam" id="PF00155"/>
    </source>
</evidence>
<comment type="cofactor">
    <cofactor evidence="2">
        <name>pyridoxal 5'-phosphate</name>
        <dbReference type="ChEBI" id="CHEBI:597326"/>
    </cofactor>
</comment>
<dbReference type="UniPathway" id="UPA00322"/>
<dbReference type="EMBL" id="HBDY01000919">
    <property type="protein sequence ID" value="CAD8227418.1"/>
    <property type="molecule type" value="Transcribed_RNA"/>
</dbReference>
<dbReference type="UniPathway" id="UPA00528">
    <property type="reaction ID" value="UER00586"/>
</dbReference>
<evidence type="ECO:0000313" key="12">
    <source>
        <dbReference type="EMBL" id="CAD8227418.1"/>
    </source>
</evidence>
<comment type="subunit">
    <text evidence="3">Homodimer.</text>
</comment>
<evidence type="ECO:0000256" key="3">
    <source>
        <dbReference type="ARBA" id="ARBA00011738"/>
    </source>
</evidence>
<dbReference type="FunFam" id="3.40.640.10:FF:000012">
    <property type="entry name" value="alanine aminotransferase 2"/>
    <property type="match status" value="1"/>
</dbReference>
<dbReference type="InterPro" id="IPR045088">
    <property type="entry name" value="ALAT1/2-like"/>
</dbReference>
<dbReference type="Gene3D" id="1.10.287.1970">
    <property type="match status" value="1"/>
</dbReference>
<dbReference type="PANTHER" id="PTHR11751">
    <property type="entry name" value="ALANINE AMINOTRANSFERASE"/>
    <property type="match status" value="1"/>
</dbReference>
<evidence type="ECO:0000256" key="4">
    <source>
        <dbReference type="ARBA" id="ARBA00022576"/>
    </source>
</evidence>
<comment type="catalytic activity">
    <reaction evidence="1">
        <text>glyoxylate + L-alanine = glycine + pyruvate</text>
        <dbReference type="Rhea" id="RHEA:24248"/>
        <dbReference type="ChEBI" id="CHEBI:15361"/>
        <dbReference type="ChEBI" id="CHEBI:36655"/>
        <dbReference type="ChEBI" id="CHEBI:57305"/>
        <dbReference type="ChEBI" id="CHEBI:57972"/>
        <dbReference type="EC" id="2.6.1.44"/>
    </reaction>
</comment>
<keyword evidence="6" id="KW-0663">Pyridoxal phosphate</keyword>
<evidence type="ECO:0000256" key="10">
    <source>
        <dbReference type="ARBA" id="ARBA00052537"/>
    </source>
</evidence>
<dbReference type="InterPro" id="IPR015422">
    <property type="entry name" value="PyrdxlP-dep_Trfase_small"/>
</dbReference>
<dbReference type="FunFam" id="1.10.287.1970:FF:000001">
    <property type="entry name" value="Alanine aminotransferase 2"/>
    <property type="match status" value="1"/>
</dbReference>
<evidence type="ECO:0000256" key="5">
    <source>
        <dbReference type="ARBA" id="ARBA00022679"/>
    </source>
</evidence>
<keyword evidence="4" id="KW-0032">Aminotransferase</keyword>
<dbReference type="CDD" id="cd00609">
    <property type="entry name" value="AAT_like"/>
    <property type="match status" value="1"/>
</dbReference>
<evidence type="ECO:0000256" key="6">
    <source>
        <dbReference type="ARBA" id="ARBA00022898"/>
    </source>
</evidence>
<comment type="similarity">
    <text evidence="9">Belongs to the class-I pyridoxal-phosphate-dependent aminotransferase family. Alanine aminotransferase subfamily.</text>
</comment>
<keyword evidence="5" id="KW-0808">Transferase</keyword>
<dbReference type="FunFam" id="3.90.1150.10:FF:000010">
    <property type="entry name" value="Alanine aminotransferase 2"/>
    <property type="match status" value="1"/>
</dbReference>
<feature type="domain" description="Aminotransferase class I/classII large" evidence="11">
    <location>
        <begin position="90"/>
        <end position="458"/>
    </location>
</feature>
<dbReference type="InterPro" id="IPR015421">
    <property type="entry name" value="PyrdxlP-dep_Trfase_major"/>
</dbReference>
<name>A0A7R9T8A5_MICPS</name>
<evidence type="ECO:0000256" key="8">
    <source>
        <dbReference type="ARBA" id="ARBA00025709"/>
    </source>
</evidence>